<dbReference type="PROSITE" id="PS50600">
    <property type="entry name" value="ULP_PROTEASE"/>
    <property type="match status" value="1"/>
</dbReference>
<dbReference type="SUPFAM" id="SSF54001">
    <property type="entry name" value="Cysteine proteinases"/>
    <property type="match status" value="1"/>
</dbReference>
<dbReference type="InterPro" id="IPR003653">
    <property type="entry name" value="Peptidase_C48_C"/>
</dbReference>
<dbReference type="Proteomes" id="UP000826656">
    <property type="component" value="Unassembled WGS sequence"/>
</dbReference>
<reference evidence="5 6" key="1">
    <citation type="journal article" date="2021" name="bioRxiv">
        <title>Chromosome-scale and haplotype-resolved genome assembly of a tetraploid potato cultivar.</title>
        <authorList>
            <person name="Sun H."/>
            <person name="Jiao W.-B."/>
            <person name="Krause K."/>
            <person name="Campoy J.A."/>
            <person name="Goel M."/>
            <person name="Folz-Donahue K."/>
            <person name="Kukat C."/>
            <person name="Huettel B."/>
            <person name="Schneeberger K."/>
        </authorList>
    </citation>
    <scope>NUCLEOTIDE SEQUENCE [LARGE SCALE GENOMIC DNA]</scope>
    <source>
        <strain evidence="5">SolTubOtavaFocal</strain>
        <tissue evidence="5">Leaves</tissue>
    </source>
</reference>
<accession>A0ABQ7VEM3</accession>
<comment type="similarity">
    <text evidence="1">Belongs to the peptidase C48 family.</text>
</comment>
<organism evidence="5 6">
    <name type="scientific">Solanum tuberosum</name>
    <name type="common">Potato</name>
    <dbReference type="NCBI Taxonomy" id="4113"/>
    <lineage>
        <taxon>Eukaryota</taxon>
        <taxon>Viridiplantae</taxon>
        <taxon>Streptophyta</taxon>
        <taxon>Embryophyta</taxon>
        <taxon>Tracheophyta</taxon>
        <taxon>Spermatophyta</taxon>
        <taxon>Magnoliopsida</taxon>
        <taxon>eudicotyledons</taxon>
        <taxon>Gunneridae</taxon>
        <taxon>Pentapetalae</taxon>
        <taxon>asterids</taxon>
        <taxon>lamiids</taxon>
        <taxon>Solanales</taxon>
        <taxon>Solanaceae</taxon>
        <taxon>Solanoideae</taxon>
        <taxon>Solaneae</taxon>
        <taxon>Solanum</taxon>
    </lineage>
</organism>
<keyword evidence="6" id="KW-1185">Reference proteome</keyword>
<evidence type="ECO:0000256" key="3">
    <source>
        <dbReference type="ARBA" id="ARBA00022801"/>
    </source>
</evidence>
<keyword evidence="3" id="KW-0378">Hydrolase</keyword>
<comment type="caution">
    <text evidence="5">The sequence shown here is derived from an EMBL/GenBank/DDBJ whole genome shotgun (WGS) entry which is preliminary data.</text>
</comment>
<feature type="domain" description="Ubiquitin-like protease family profile" evidence="4">
    <location>
        <begin position="1"/>
        <end position="161"/>
    </location>
</feature>
<evidence type="ECO:0000313" key="5">
    <source>
        <dbReference type="EMBL" id="KAH0761515.1"/>
    </source>
</evidence>
<dbReference type="PANTHER" id="PTHR31470:SF56">
    <property type="entry name" value="ULP1 PROTEASE FAMILY, C-TERMINAL CATALYTIC DOMAIN CONTAINING PROTEIN"/>
    <property type="match status" value="1"/>
</dbReference>
<dbReference type="EMBL" id="JAIVGD010000013">
    <property type="protein sequence ID" value="KAH0761515.1"/>
    <property type="molecule type" value="Genomic_DNA"/>
</dbReference>
<evidence type="ECO:0000313" key="6">
    <source>
        <dbReference type="Proteomes" id="UP000826656"/>
    </source>
</evidence>
<protein>
    <recommendedName>
        <fullName evidence="4">Ubiquitin-like protease family profile domain-containing protein</fullName>
    </recommendedName>
</protein>
<evidence type="ECO:0000259" key="4">
    <source>
        <dbReference type="PROSITE" id="PS50600"/>
    </source>
</evidence>
<evidence type="ECO:0000256" key="2">
    <source>
        <dbReference type="ARBA" id="ARBA00022670"/>
    </source>
</evidence>
<proteinExistence type="inferred from homology"/>
<dbReference type="InterPro" id="IPR038765">
    <property type="entry name" value="Papain-like_cys_pep_sf"/>
</dbReference>
<sequence>MTWVDNIEKHWRDSNYDMRSISPNHDIQQCIRGFKLLANIPWDRVDDVIIPFNVSKSFHWFLVVFRIKLRCLHVYDSMMGGTLHDKNVNIIVGKLATMIPLFLMSTKFYGKRLDMYANKLPNYVDKSQSDPLEVKHMARVPQQEESFNDCGLYTCLFAEYINNGGFDMHYVDIDTKYHRQRYATIIWHYERTKNDDSAINESELK</sequence>
<gene>
    <name evidence="5" type="ORF">KY290_017588</name>
</gene>
<evidence type="ECO:0000256" key="1">
    <source>
        <dbReference type="ARBA" id="ARBA00005234"/>
    </source>
</evidence>
<name>A0ABQ7VEM3_SOLTU</name>
<dbReference type="PANTHER" id="PTHR31470">
    <property type="entry name" value="CYSTEINE PROTEINASES SUPERFAMILY PROTEIN-RELATED-RELATED"/>
    <property type="match status" value="1"/>
</dbReference>
<dbReference type="Gene3D" id="3.40.395.10">
    <property type="entry name" value="Adenoviral Proteinase, Chain A"/>
    <property type="match status" value="1"/>
</dbReference>
<keyword evidence="2" id="KW-0645">Protease</keyword>
<dbReference type="Pfam" id="PF02902">
    <property type="entry name" value="Peptidase_C48"/>
    <property type="match status" value="1"/>
</dbReference>